<gene>
    <name evidence="1" type="ORF">T458_27205</name>
</gene>
<dbReference type="AlphaFoldDB" id="V6M9E4"/>
<proteinExistence type="predicted"/>
<dbReference type="eggNOG" id="ENOG50330CJ">
    <property type="taxonomic scope" value="Bacteria"/>
</dbReference>
<keyword evidence="2" id="KW-1185">Reference proteome</keyword>
<dbReference type="EMBL" id="AYJU01000018">
    <property type="protein sequence ID" value="EST51973.1"/>
    <property type="molecule type" value="Genomic_DNA"/>
</dbReference>
<accession>V6M9E4</accession>
<reference evidence="1 2" key="1">
    <citation type="journal article" date="2014" name="Genome Announc.">
        <title>Draft Genome Sequence of Brevibacillus panacihumi Strain W25, a Halotolerant Hydrocarbon-Degrading Bacterium.</title>
        <authorList>
            <person name="Wang X."/>
            <person name="Jin D."/>
            <person name="Zhou L."/>
            <person name="Wu L."/>
            <person name="An W."/>
            <person name="Chen Y."/>
            <person name="Zhao L."/>
        </authorList>
    </citation>
    <scope>NUCLEOTIDE SEQUENCE [LARGE SCALE GENOMIC DNA]</scope>
    <source>
        <strain evidence="1 2">W25</strain>
    </source>
</reference>
<dbReference type="Proteomes" id="UP000017973">
    <property type="component" value="Unassembled WGS sequence"/>
</dbReference>
<dbReference type="PATRIC" id="fig|1408254.3.peg.5290"/>
<dbReference type="InterPro" id="IPR016181">
    <property type="entry name" value="Acyl_CoA_acyltransferase"/>
</dbReference>
<name>V6M9E4_9BACL</name>
<dbReference type="SUPFAM" id="SSF55729">
    <property type="entry name" value="Acyl-CoA N-acyltransferases (Nat)"/>
    <property type="match status" value="1"/>
</dbReference>
<sequence>MDKVDKHILLLLQNQGTFDDRIGQNRRAFSTSRDGKSAPTGGKGCHLRVSRRRFPGKNQIGRTCRNPCCEKADRQSHAIDAIYHVLENIQDSQIILVVDPPDNVIGWGHYQYVTKEHQPDPQGEVVFIFSAIIKQEFRSSRLFLQGFRYMVEQIQAENSQVKQVRFFAQSENTYLNRLYAKFASIVGEREGDHGHEHIYATDFAHLRDYLEMKKSPRAGGL</sequence>
<comment type="caution">
    <text evidence="1">The sequence shown here is derived from an EMBL/GenBank/DDBJ whole genome shotgun (WGS) entry which is preliminary data.</text>
</comment>
<evidence type="ECO:0000313" key="2">
    <source>
        <dbReference type="Proteomes" id="UP000017973"/>
    </source>
</evidence>
<dbReference type="HOGENOM" id="CLU_1248671_0_0_9"/>
<protein>
    <recommendedName>
        <fullName evidence="3">N-acetyltransferase domain-containing protein</fullName>
    </recommendedName>
</protein>
<evidence type="ECO:0000313" key="1">
    <source>
        <dbReference type="EMBL" id="EST51973.1"/>
    </source>
</evidence>
<evidence type="ECO:0008006" key="3">
    <source>
        <dbReference type="Google" id="ProtNLM"/>
    </source>
</evidence>
<organism evidence="1 2">
    <name type="scientific">Brevibacillus panacihumi W25</name>
    <dbReference type="NCBI Taxonomy" id="1408254"/>
    <lineage>
        <taxon>Bacteria</taxon>
        <taxon>Bacillati</taxon>
        <taxon>Bacillota</taxon>
        <taxon>Bacilli</taxon>
        <taxon>Bacillales</taxon>
        <taxon>Paenibacillaceae</taxon>
        <taxon>Brevibacillus</taxon>
    </lineage>
</organism>